<organism evidence="2 3">
    <name type="scientific">Amanita muscaria (strain Koide BX008)</name>
    <dbReference type="NCBI Taxonomy" id="946122"/>
    <lineage>
        <taxon>Eukaryota</taxon>
        <taxon>Fungi</taxon>
        <taxon>Dikarya</taxon>
        <taxon>Basidiomycota</taxon>
        <taxon>Agaricomycotina</taxon>
        <taxon>Agaricomycetes</taxon>
        <taxon>Agaricomycetidae</taxon>
        <taxon>Agaricales</taxon>
        <taxon>Pluteineae</taxon>
        <taxon>Amanitaceae</taxon>
        <taxon>Amanita</taxon>
    </lineage>
</organism>
<dbReference type="HOGENOM" id="CLU_2694371_0_0_1"/>
<feature type="region of interest" description="Disordered" evidence="1">
    <location>
        <begin position="1"/>
        <end position="33"/>
    </location>
</feature>
<gene>
    <name evidence="2" type="ORF">M378DRAFT_157499</name>
</gene>
<evidence type="ECO:0000313" key="2">
    <source>
        <dbReference type="EMBL" id="KIL69248.1"/>
    </source>
</evidence>
<protein>
    <submittedName>
        <fullName evidence="2">Uncharacterized protein</fullName>
    </submittedName>
</protein>
<accession>A0A0C2XJI7</accession>
<dbReference type="Proteomes" id="UP000054549">
    <property type="component" value="Unassembled WGS sequence"/>
</dbReference>
<reference evidence="2 3" key="1">
    <citation type="submission" date="2014-04" db="EMBL/GenBank/DDBJ databases">
        <title>Evolutionary Origins and Diversification of the Mycorrhizal Mutualists.</title>
        <authorList>
            <consortium name="DOE Joint Genome Institute"/>
            <consortium name="Mycorrhizal Genomics Consortium"/>
            <person name="Kohler A."/>
            <person name="Kuo A."/>
            <person name="Nagy L.G."/>
            <person name="Floudas D."/>
            <person name="Copeland A."/>
            <person name="Barry K.W."/>
            <person name="Cichocki N."/>
            <person name="Veneault-Fourrey C."/>
            <person name="LaButti K."/>
            <person name="Lindquist E.A."/>
            <person name="Lipzen A."/>
            <person name="Lundell T."/>
            <person name="Morin E."/>
            <person name="Murat C."/>
            <person name="Riley R."/>
            <person name="Ohm R."/>
            <person name="Sun H."/>
            <person name="Tunlid A."/>
            <person name="Henrissat B."/>
            <person name="Grigoriev I.V."/>
            <person name="Hibbett D.S."/>
            <person name="Martin F."/>
        </authorList>
    </citation>
    <scope>NUCLEOTIDE SEQUENCE [LARGE SCALE GENOMIC DNA]</scope>
    <source>
        <strain evidence="2 3">Koide BX008</strain>
    </source>
</reference>
<sequence length="74" mass="8068">MLPSNSDIDSPPLAPDHCDTGEPTMGRKRTRTLSRKKSVLDLHDVFIHHASASESIPTSYPVVMTSPETTGNVH</sequence>
<feature type="non-terminal residue" evidence="2">
    <location>
        <position position="74"/>
    </location>
</feature>
<proteinExistence type="predicted"/>
<keyword evidence="3" id="KW-1185">Reference proteome</keyword>
<dbReference type="AlphaFoldDB" id="A0A0C2XJI7"/>
<dbReference type="InParanoid" id="A0A0C2XJI7"/>
<evidence type="ECO:0000313" key="3">
    <source>
        <dbReference type="Proteomes" id="UP000054549"/>
    </source>
</evidence>
<dbReference type="EMBL" id="KN818226">
    <property type="protein sequence ID" value="KIL69248.1"/>
    <property type="molecule type" value="Genomic_DNA"/>
</dbReference>
<evidence type="ECO:0000256" key="1">
    <source>
        <dbReference type="SAM" id="MobiDB-lite"/>
    </source>
</evidence>
<name>A0A0C2XJI7_AMAMK</name>